<dbReference type="InterPro" id="IPR002828">
    <property type="entry name" value="SurE-like_Pase/nucleotidase"/>
</dbReference>
<comment type="similarity">
    <text evidence="1">Belongs to the SurE nucleotidase family.</text>
</comment>
<dbReference type="Proteomes" id="UP000189513">
    <property type="component" value="Unassembled WGS sequence"/>
</dbReference>
<feature type="chain" id="PRO_5015026820" evidence="4">
    <location>
        <begin position="18"/>
        <end position="324"/>
    </location>
</feature>
<reference evidence="6" key="1">
    <citation type="journal article" date="2014" name="Genome Announc.">
        <title>Genome sequence of the yeast Cyberlindnera fabianii (Hansenula fabianii).</title>
        <authorList>
            <person name="Freel K.C."/>
            <person name="Sarilar V."/>
            <person name="Neuveglise C."/>
            <person name="Devillers H."/>
            <person name="Friedrich A."/>
            <person name="Schacherer J."/>
        </authorList>
    </citation>
    <scope>NUCLEOTIDE SEQUENCE</scope>
    <source>
        <strain evidence="6">YJS4271</strain>
    </source>
</reference>
<evidence type="ECO:0000259" key="5">
    <source>
        <dbReference type="Pfam" id="PF01975"/>
    </source>
</evidence>
<keyword evidence="3" id="KW-0378">Hydrolase</keyword>
<dbReference type="GO" id="GO:0046872">
    <property type="term" value="F:metal ion binding"/>
    <property type="evidence" value="ECO:0007669"/>
    <property type="project" value="UniProtKB-KW"/>
</dbReference>
<keyword evidence="2" id="KW-0479">Metal-binding</keyword>
<feature type="signal peptide" evidence="4">
    <location>
        <begin position="1"/>
        <end position="17"/>
    </location>
</feature>
<dbReference type="OrthoDB" id="4018688at2759"/>
<dbReference type="EMBL" id="MPUK01000002">
    <property type="protein sequence ID" value="ONH68695.1"/>
    <property type="molecule type" value="Genomic_DNA"/>
</dbReference>
<protein>
    <submittedName>
        <fullName evidence="7">Acid phosphatase</fullName>
    </submittedName>
    <submittedName>
        <fullName evidence="6">CYFA0S10e04126g1_1</fullName>
    </submittedName>
</protein>
<reference evidence="7" key="3">
    <citation type="submission" date="2017-01" db="EMBL/GenBank/DDBJ databases">
        <authorList>
            <person name="Mah S.A."/>
            <person name="Swanson W.J."/>
            <person name="Moy G.W."/>
            <person name="Vacquier V.D."/>
        </authorList>
    </citation>
    <scope>NUCLEOTIDE SEQUENCE [LARGE SCALE GENOMIC DNA]</scope>
    <source>
        <strain evidence="7">65</strain>
    </source>
</reference>
<dbReference type="STRING" id="36022.A0A061AZ50"/>
<dbReference type="VEuPathDB" id="FungiDB:BON22_1312"/>
<organism evidence="6">
    <name type="scientific">Cyberlindnera fabianii</name>
    <name type="common">Yeast</name>
    <name type="synonym">Hansenula fabianii</name>
    <dbReference type="NCBI Taxonomy" id="36022"/>
    <lineage>
        <taxon>Eukaryota</taxon>
        <taxon>Fungi</taxon>
        <taxon>Dikarya</taxon>
        <taxon>Ascomycota</taxon>
        <taxon>Saccharomycotina</taxon>
        <taxon>Saccharomycetes</taxon>
        <taxon>Phaffomycetales</taxon>
        <taxon>Phaffomycetaceae</taxon>
        <taxon>Cyberlindnera</taxon>
    </lineage>
</organism>
<name>A0A061AZ50_CYBFA</name>
<dbReference type="AlphaFoldDB" id="A0A061AZ50"/>
<dbReference type="OMA" id="TMGAVYN"/>
<dbReference type="Gene3D" id="3.40.1210.10">
    <property type="entry name" value="Survival protein SurE-like phosphatase/nucleotidase"/>
    <property type="match status" value="1"/>
</dbReference>
<dbReference type="Pfam" id="PF01975">
    <property type="entry name" value="SurE"/>
    <property type="match status" value="1"/>
</dbReference>
<evidence type="ECO:0000256" key="3">
    <source>
        <dbReference type="ARBA" id="ARBA00022801"/>
    </source>
</evidence>
<dbReference type="PANTHER" id="PTHR30457">
    <property type="entry name" value="5'-NUCLEOTIDASE SURE"/>
    <property type="match status" value="1"/>
</dbReference>
<evidence type="ECO:0000256" key="2">
    <source>
        <dbReference type="ARBA" id="ARBA00022723"/>
    </source>
</evidence>
<accession>A0A061AZ50</accession>
<proteinExistence type="inferred from homology"/>
<evidence type="ECO:0000256" key="4">
    <source>
        <dbReference type="SAM" id="SignalP"/>
    </source>
</evidence>
<evidence type="ECO:0000313" key="8">
    <source>
        <dbReference type="Proteomes" id="UP000189513"/>
    </source>
</evidence>
<dbReference type="InterPro" id="IPR030048">
    <property type="entry name" value="SurE"/>
</dbReference>
<dbReference type="SUPFAM" id="SSF64167">
    <property type="entry name" value="SurE-like"/>
    <property type="match status" value="1"/>
</dbReference>
<keyword evidence="4" id="KW-0732">Signal</keyword>
<sequence length="324" mass="35341">MKSVGLFTLAAACLASAKNILLADDDGWASTGIRATYRDLTAAGHNVYLVAPLEQRSGYGGTFFFPDSLTLHHDDQFGYKKAGDPSWGHEEFDDHIWYFNGTPHACISFAFDWLLPRYFANVSIDLVVSGPNQGPNAGSLYTMSGTMGAVYNSVNRGYPGIAFSGSNFNNTFFKDLLNDDPLNIWNIYSKKVVEFVDTLFASQGDNPLLLPKGTGLDVNMPLVAADSKTGCVDPKFVYARMSGAETKTPGLKYNETTGLFSYGYVPAPGMNVEYNGDLSLPSEDIVMNHGDCVSDVALFSIDYTAPEEQQKQVQGMLQSLLVEM</sequence>
<dbReference type="NCBIfam" id="TIGR00087">
    <property type="entry name" value="surE"/>
    <property type="match status" value="1"/>
</dbReference>
<dbReference type="PANTHER" id="PTHR30457:SF0">
    <property type="entry name" value="PHOSPHATASE, PUTATIVE (AFU_ORTHOLOGUE AFUA_4G01070)-RELATED"/>
    <property type="match status" value="1"/>
</dbReference>
<dbReference type="EMBL" id="LK052895">
    <property type="protein sequence ID" value="CDR42946.1"/>
    <property type="molecule type" value="Genomic_DNA"/>
</dbReference>
<dbReference type="InterPro" id="IPR036523">
    <property type="entry name" value="SurE-like_sf"/>
</dbReference>
<evidence type="ECO:0000313" key="6">
    <source>
        <dbReference type="EMBL" id="CDR42946.1"/>
    </source>
</evidence>
<feature type="domain" description="Survival protein SurE-like phosphatase/nucleotidase" evidence="5">
    <location>
        <begin position="20"/>
        <end position="227"/>
    </location>
</feature>
<dbReference type="GO" id="GO:0008252">
    <property type="term" value="F:nucleotidase activity"/>
    <property type="evidence" value="ECO:0007669"/>
    <property type="project" value="InterPro"/>
</dbReference>
<evidence type="ECO:0000313" key="7">
    <source>
        <dbReference type="EMBL" id="ONH68695.1"/>
    </source>
</evidence>
<evidence type="ECO:0000256" key="1">
    <source>
        <dbReference type="ARBA" id="ARBA00011062"/>
    </source>
</evidence>
<reference evidence="8" key="2">
    <citation type="journal article" date="2017" name="Genome Announc.">
        <title>Genome sequences of Cyberlindnera fabianii 65, Pichia kudriavzevii 129, and Saccharomyces cerevisiae 131 isolated from fermented masau fruits in Zimbabwe.</title>
        <authorList>
            <person name="van Rijswijck I.M.H."/>
            <person name="Derks M.F.L."/>
            <person name="Abee T."/>
            <person name="de Ridder D."/>
            <person name="Smid E.J."/>
        </authorList>
    </citation>
    <scope>NUCLEOTIDE SEQUENCE [LARGE SCALE GENOMIC DNA]</scope>
    <source>
        <strain evidence="8">65</strain>
    </source>
</reference>
<gene>
    <name evidence="7" type="ORF">BON22_1312</name>
    <name evidence="6" type="ORF">CYFA0S_10e04126g</name>
</gene>
<keyword evidence="8" id="KW-1185">Reference proteome</keyword>